<evidence type="ECO:0000313" key="15">
    <source>
        <dbReference type="EMBL" id="KAF8784402.1"/>
    </source>
</evidence>
<comment type="subcellular location">
    <subcellularLocation>
        <location evidence="1">Endoplasmic reticulum lumen</location>
    </subcellularLocation>
</comment>
<dbReference type="PROSITE" id="PS00018">
    <property type="entry name" value="EF_HAND_1"/>
    <property type="match status" value="5"/>
</dbReference>
<evidence type="ECO:0000256" key="10">
    <source>
        <dbReference type="ARBA" id="ARBA00063143"/>
    </source>
</evidence>
<dbReference type="InterPro" id="IPR011992">
    <property type="entry name" value="EF-hand-dom_pair"/>
</dbReference>
<dbReference type="PANTHER" id="PTHR10827">
    <property type="entry name" value="RETICULOCALBIN"/>
    <property type="match status" value="1"/>
</dbReference>
<dbReference type="SMART" id="SM00054">
    <property type="entry name" value="EFh"/>
    <property type="match status" value="5"/>
</dbReference>
<comment type="caution">
    <text evidence="15">The sequence shown here is derived from an EMBL/GenBank/DDBJ whole genome shotgun (WGS) entry which is preliminary data.</text>
</comment>
<dbReference type="Pfam" id="PF13499">
    <property type="entry name" value="EF-hand_7"/>
    <property type="match status" value="1"/>
</dbReference>
<feature type="domain" description="EF-hand" evidence="14">
    <location>
        <begin position="239"/>
        <end position="274"/>
    </location>
</feature>
<evidence type="ECO:0000256" key="5">
    <source>
        <dbReference type="ARBA" id="ARBA00022824"/>
    </source>
</evidence>
<feature type="compositionally biased region" description="Basic and acidic residues" evidence="12">
    <location>
        <begin position="24"/>
        <end position="33"/>
    </location>
</feature>
<dbReference type="Proteomes" id="UP000807504">
    <property type="component" value="Unassembled WGS sequence"/>
</dbReference>
<dbReference type="Gene3D" id="1.10.238.10">
    <property type="entry name" value="EF-hand"/>
    <property type="match status" value="3"/>
</dbReference>
<evidence type="ECO:0000256" key="11">
    <source>
        <dbReference type="ARBA" id="ARBA00072696"/>
    </source>
</evidence>
<comment type="subunit">
    <text evidence="10">Interacts with PCSK6 (immature form including the propeptide); probably involved in the maturation and the secretion of PCSK6.</text>
</comment>
<feature type="signal peptide" evidence="13">
    <location>
        <begin position="1"/>
        <end position="17"/>
    </location>
</feature>
<evidence type="ECO:0000256" key="13">
    <source>
        <dbReference type="SAM" id="SignalP"/>
    </source>
</evidence>
<dbReference type="AlphaFoldDB" id="A0A8T0F1P8"/>
<dbReference type="InterPro" id="IPR018247">
    <property type="entry name" value="EF_Hand_1_Ca_BS"/>
</dbReference>
<dbReference type="PANTHER" id="PTHR10827:SF95">
    <property type="entry name" value="LD34388P"/>
    <property type="match status" value="1"/>
</dbReference>
<feature type="domain" description="EF-hand" evidence="14">
    <location>
        <begin position="275"/>
        <end position="310"/>
    </location>
</feature>
<organism evidence="15 16">
    <name type="scientific">Argiope bruennichi</name>
    <name type="common">Wasp spider</name>
    <name type="synonym">Aranea bruennichi</name>
    <dbReference type="NCBI Taxonomy" id="94029"/>
    <lineage>
        <taxon>Eukaryota</taxon>
        <taxon>Metazoa</taxon>
        <taxon>Ecdysozoa</taxon>
        <taxon>Arthropoda</taxon>
        <taxon>Chelicerata</taxon>
        <taxon>Arachnida</taxon>
        <taxon>Araneae</taxon>
        <taxon>Araneomorphae</taxon>
        <taxon>Entelegynae</taxon>
        <taxon>Araneoidea</taxon>
        <taxon>Araneidae</taxon>
        <taxon>Argiope</taxon>
    </lineage>
</organism>
<feature type="chain" id="PRO_5035834199" description="Reticulocalbin-3" evidence="13">
    <location>
        <begin position="18"/>
        <end position="329"/>
    </location>
</feature>
<keyword evidence="3 13" id="KW-0732">Signal</keyword>
<keyword evidence="6" id="KW-0106">Calcium</keyword>
<evidence type="ECO:0000256" key="12">
    <source>
        <dbReference type="SAM" id="MobiDB-lite"/>
    </source>
</evidence>
<feature type="domain" description="EF-hand" evidence="14">
    <location>
        <begin position="199"/>
        <end position="234"/>
    </location>
</feature>
<dbReference type="EMBL" id="JABXBU010000030">
    <property type="protein sequence ID" value="KAF8784402.1"/>
    <property type="molecule type" value="Genomic_DNA"/>
</dbReference>
<keyword evidence="8" id="KW-0143">Chaperone</keyword>
<evidence type="ECO:0000256" key="7">
    <source>
        <dbReference type="ARBA" id="ARBA00023180"/>
    </source>
</evidence>
<dbReference type="Pfam" id="PF13202">
    <property type="entry name" value="EF-hand_5"/>
    <property type="match status" value="1"/>
</dbReference>
<accession>A0A8T0F1P8</accession>
<evidence type="ECO:0000256" key="2">
    <source>
        <dbReference type="ARBA" id="ARBA00022723"/>
    </source>
</evidence>
<comment type="function">
    <text evidence="9">Probable molecular chaperone assisting protein biosynthesis and transport in the endoplasmic reticulum. Required for the proper biosynthesis and transport of pulmonary surfactant-associated protein A/SP-A, pulmonary surfactant-associated protein D/SP-D and the lipid transporter ABCA3. By regulating both the proper expression and the degradation through the endoplasmic reticulum-associated protein degradation pathway of these proteins plays a crucial role in pulmonary surfactant homeostasis. Has an anti-fibrotic activity by negatively regulating the secretion of type I and type III collagens. This calcium-binding protein also transiently associates with immature PCSK6 and regulates its secretion.</text>
</comment>
<sequence length="329" mass="37982">MLSKTTALIFVLSFVGCVPHTHKNKEGNKETVEHGSYVPRDSGHYKEGKHDHEFDHEAVLGSHNVAEEYDHLPPEEAKKRLFSLALKMDADGDKYVDKKELVNWVLKSFKMLTEEEALDELEDEDGNEDGKVSWEEHVAETYGMYDDDIALNQARDSPEELEMLENDRELFKAADLNGDRNLDKSEYSAFSHPEEFERMHQVVYEQAMRKRDKNKDGFLSFEEFIADNHGTAPVPTTEHYTIEKDRFINEFDLNGDKKLSREEVLLWLIPNNVETAENEADHLIESSDSDKDGKLSIQEIVDHHEIFVGSEATEFGEQLQHPHKYIDEL</sequence>
<evidence type="ECO:0000259" key="14">
    <source>
        <dbReference type="PROSITE" id="PS50222"/>
    </source>
</evidence>
<dbReference type="OrthoDB" id="293868at2759"/>
<keyword evidence="4" id="KW-0677">Repeat</keyword>
<dbReference type="GO" id="GO:0005788">
    <property type="term" value="C:endoplasmic reticulum lumen"/>
    <property type="evidence" value="ECO:0007669"/>
    <property type="project" value="UniProtKB-SubCell"/>
</dbReference>
<feature type="region of interest" description="Disordered" evidence="12">
    <location>
        <begin position="23"/>
        <end position="49"/>
    </location>
</feature>
<dbReference type="PROSITE" id="PS50222">
    <property type="entry name" value="EF_HAND_2"/>
    <property type="match status" value="4"/>
</dbReference>
<evidence type="ECO:0000256" key="1">
    <source>
        <dbReference type="ARBA" id="ARBA00004319"/>
    </source>
</evidence>
<reference evidence="15" key="1">
    <citation type="journal article" date="2020" name="bioRxiv">
        <title>Chromosome-level reference genome of the European wasp spider Argiope bruennichi: a resource for studies on range expansion and evolutionary adaptation.</title>
        <authorList>
            <person name="Sheffer M.M."/>
            <person name="Hoppe A."/>
            <person name="Krehenwinkel H."/>
            <person name="Uhl G."/>
            <person name="Kuss A.W."/>
            <person name="Jensen L."/>
            <person name="Jensen C."/>
            <person name="Gillespie R.G."/>
            <person name="Hoff K.J."/>
            <person name="Prost S."/>
        </authorList>
    </citation>
    <scope>NUCLEOTIDE SEQUENCE</scope>
</reference>
<dbReference type="PROSITE" id="PS51257">
    <property type="entry name" value="PROKAR_LIPOPROTEIN"/>
    <property type="match status" value="1"/>
</dbReference>
<keyword evidence="2" id="KW-0479">Metal-binding</keyword>
<dbReference type="InterPro" id="IPR002048">
    <property type="entry name" value="EF_hand_dom"/>
</dbReference>
<dbReference type="OMA" id="HELTQWN"/>
<gene>
    <name evidence="15" type="ORF">HNY73_010082</name>
</gene>
<protein>
    <recommendedName>
        <fullName evidence="11">Reticulocalbin-3</fullName>
    </recommendedName>
</protein>
<evidence type="ECO:0000256" key="3">
    <source>
        <dbReference type="ARBA" id="ARBA00022729"/>
    </source>
</evidence>
<evidence type="ECO:0000313" key="16">
    <source>
        <dbReference type="Proteomes" id="UP000807504"/>
    </source>
</evidence>
<feature type="domain" description="EF-hand" evidence="14">
    <location>
        <begin position="76"/>
        <end position="111"/>
    </location>
</feature>
<evidence type="ECO:0000256" key="6">
    <source>
        <dbReference type="ARBA" id="ARBA00022837"/>
    </source>
</evidence>
<dbReference type="SUPFAM" id="SSF47473">
    <property type="entry name" value="EF-hand"/>
    <property type="match status" value="2"/>
</dbReference>
<keyword evidence="7" id="KW-0325">Glycoprotein</keyword>
<proteinExistence type="predicted"/>
<name>A0A8T0F1P8_ARGBR</name>
<evidence type="ECO:0000256" key="8">
    <source>
        <dbReference type="ARBA" id="ARBA00023186"/>
    </source>
</evidence>
<dbReference type="GO" id="GO:0015031">
    <property type="term" value="P:protein transport"/>
    <property type="evidence" value="ECO:0007669"/>
    <property type="project" value="UniProtKB-ARBA"/>
</dbReference>
<evidence type="ECO:0000256" key="4">
    <source>
        <dbReference type="ARBA" id="ARBA00022737"/>
    </source>
</evidence>
<dbReference type="FunFam" id="1.10.238.10:FF:000104">
    <property type="entry name" value="calumenin isoform X1"/>
    <property type="match status" value="1"/>
</dbReference>
<dbReference type="GO" id="GO:0005509">
    <property type="term" value="F:calcium ion binding"/>
    <property type="evidence" value="ECO:0007669"/>
    <property type="project" value="InterPro"/>
</dbReference>
<keyword evidence="16" id="KW-1185">Reference proteome</keyword>
<reference evidence="15" key="2">
    <citation type="submission" date="2020-06" db="EMBL/GenBank/DDBJ databases">
        <authorList>
            <person name="Sheffer M."/>
        </authorList>
    </citation>
    <scope>NUCLEOTIDE SEQUENCE</scope>
</reference>
<keyword evidence="5" id="KW-0256">Endoplasmic reticulum</keyword>
<evidence type="ECO:0000256" key="9">
    <source>
        <dbReference type="ARBA" id="ARBA00056975"/>
    </source>
</evidence>